<accession>A0A549ST47</accession>
<sequence length="160" mass="17672">MPSARPTLSGYLIDPAAVTIRAVEFNPTHFHRTLRRLIGCDDMERIHLDDAHVAYCDSRRTTEPVTGLWTFPARGSRPPIAGRAVIVGNNGASTPGLPLRFFAATISVYRPVIIPDAVALARLAELDAADQCGAFRRQVRIDGFQLEVERHRLLTVDDDV</sequence>
<comment type="caution">
    <text evidence="1">The sequence shown here is derived from an EMBL/GenBank/DDBJ whole genome shotgun (WGS) entry which is preliminary data.</text>
</comment>
<name>A0A549ST47_METSR</name>
<organism evidence="1 2">
    <name type="scientific">Methylosinus sporium</name>
    <dbReference type="NCBI Taxonomy" id="428"/>
    <lineage>
        <taxon>Bacteria</taxon>
        <taxon>Pseudomonadati</taxon>
        <taxon>Pseudomonadota</taxon>
        <taxon>Alphaproteobacteria</taxon>
        <taxon>Hyphomicrobiales</taxon>
        <taxon>Methylocystaceae</taxon>
        <taxon>Methylosinus</taxon>
    </lineage>
</organism>
<dbReference type="EMBL" id="VJMF01000044">
    <property type="protein sequence ID" value="TRL32799.1"/>
    <property type="molecule type" value="Genomic_DNA"/>
</dbReference>
<evidence type="ECO:0000313" key="2">
    <source>
        <dbReference type="Proteomes" id="UP000316781"/>
    </source>
</evidence>
<dbReference type="RefSeq" id="WP_142863168.1">
    <property type="nucleotide sequence ID" value="NZ_VJMF01000044.1"/>
</dbReference>
<proteinExistence type="predicted"/>
<reference evidence="1 2" key="1">
    <citation type="submission" date="2019-07" db="EMBL/GenBank/DDBJ databases">
        <title>Ln-dependent methylotrophs.</title>
        <authorList>
            <person name="Tani A."/>
        </authorList>
    </citation>
    <scope>NUCLEOTIDE SEQUENCE [LARGE SCALE GENOMIC DNA]</scope>
    <source>
        <strain evidence="1 2">SM89A</strain>
    </source>
</reference>
<gene>
    <name evidence="1" type="ORF">FM996_11730</name>
</gene>
<evidence type="ECO:0000313" key="1">
    <source>
        <dbReference type="EMBL" id="TRL32799.1"/>
    </source>
</evidence>
<protein>
    <submittedName>
        <fullName evidence="1">Uncharacterized protein</fullName>
    </submittedName>
</protein>
<dbReference type="Proteomes" id="UP000316781">
    <property type="component" value="Unassembled WGS sequence"/>
</dbReference>
<dbReference type="AlphaFoldDB" id="A0A549ST47"/>